<keyword evidence="1" id="KW-0472">Membrane</keyword>
<evidence type="ECO:0000313" key="3">
    <source>
        <dbReference type="Proteomes" id="UP000392064"/>
    </source>
</evidence>
<gene>
    <name evidence="2" type="ORF">GEV26_01070</name>
</gene>
<reference evidence="2 3" key="1">
    <citation type="submission" date="2019-11" db="EMBL/GenBank/DDBJ databases">
        <authorList>
            <person name="Li J."/>
        </authorList>
    </citation>
    <scope>NUCLEOTIDE SEQUENCE [LARGE SCALE GENOMIC DNA]</scope>
    <source>
        <strain evidence="2 3">MF47</strain>
    </source>
</reference>
<sequence length="215" mass="22732">MGEPPAMPEVRDIVVRVAARIAIAVVAPSVLFATTLVVLNLAAAMLTALAWLVGAMSWRHVTGRGLSGLLVLTLTISMVKTSITLATGNSFIYFVQPVVVDVAVAAVFLGSLAWGRPLVARLAPDFCPLDVEVAARPEVQRLFRSLTLMWGLVILVKGAVTLWLLTTLSTVDFVLVKSSAILTLTVTAAAATVLWSLVVGRREGVFGCRGGHSLS</sequence>
<proteinExistence type="predicted"/>
<dbReference type="AlphaFoldDB" id="A0A5Q2MAF0"/>
<evidence type="ECO:0008006" key="4">
    <source>
        <dbReference type="Google" id="ProtNLM"/>
    </source>
</evidence>
<feature type="transmembrane region" description="Helical" evidence="1">
    <location>
        <begin position="91"/>
        <end position="114"/>
    </location>
</feature>
<dbReference type="EMBL" id="CP045737">
    <property type="protein sequence ID" value="QGG40084.1"/>
    <property type="molecule type" value="Genomic_DNA"/>
</dbReference>
<keyword evidence="1" id="KW-1133">Transmembrane helix</keyword>
<feature type="transmembrane region" description="Helical" evidence="1">
    <location>
        <begin position="20"/>
        <end position="53"/>
    </location>
</feature>
<evidence type="ECO:0000256" key="1">
    <source>
        <dbReference type="SAM" id="Phobius"/>
    </source>
</evidence>
<feature type="transmembrane region" description="Helical" evidence="1">
    <location>
        <begin position="65"/>
        <end position="85"/>
    </location>
</feature>
<accession>A0A5Q2MAF0</accession>
<evidence type="ECO:0000313" key="2">
    <source>
        <dbReference type="EMBL" id="QGG40084.1"/>
    </source>
</evidence>
<keyword evidence="1" id="KW-0812">Transmembrane</keyword>
<feature type="transmembrane region" description="Helical" evidence="1">
    <location>
        <begin position="146"/>
        <end position="166"/>
    </location>
</feature>
<dbReference type="Proteomes" id="UP000392064">
    <property type="component" value="Chromosome"/>
</dbReference>
<organism evidence="2 3">
    <name type="scientific">Aeromicrobium yanjiei</name>
    <dbReference type="NCBI Taxonomy" id="2662028"/>
    <lineage>
        <taxon>Bacteria</taxon>
        <taxon>Bacillati</taxon>
        <taxon>Actinomycetota</taxon>
        <taxon>Actinomycetes</taxon>
        <taxon>Propionibacteriales</taxon>
        <taxon>Nocardioidaceae</taxon>
        <taxon>Aeromicrobium</taxon>
    </lineage>
</organism>
<name>A0A5Q2MAF0_9ACTN</name>
<keyword evidence="3" id="KW-1185">Reference proteome</keyword>
<dbReference type="NCBIfam" id="NF041646">
    <property type="entry name" value="VC0807_fam"/>
    <property type="match status" value="1"/>
</dbReference>
<feature type="transmembrane region" description="Helical" evidence="1">
    <location>
        <begin position="178"/>
        <end position="199"/>
    </location>
</feature>
<dbReference type="RefSeq" id="WP_153651357.1">
    <property type="nucleotide sequence ID" value="NZ_CP045737.1"/>
</dbReference>
<dbReference type="KEGG" id="aef:GEV26_01070"/>
<protein>
    <recommendedName>
        <fullName evidence="4">DUF3159 domain-containing protein</fullName>
    </recommendedName>
</protein>